<dbReference type="AlphaFoldDB" id="A0A2A2EKT6"/>
<name>A0A2A2EKT6_9BIFI</name>
<keyword evidence="3" id="KW-1185">Reference proteome</keyword>
<comment type="caution">
    <text evidence="2">The sequence shown here is derived from an EMBL/GenBank/DDBJ whole genome shotgun (WGS) entry which is preliminary data.</text>
</comment>
<evidence type="ECO:0000313" key="2">
    <source>
        <dbReference type="EMBL" id="PAU69538.1"/>
    </source>
</evidence>
<dbReference type="RefSeq" id="WP_133064606.1">
    <property type="nucleotide sequence ID" value="NZ_MVOG01000010.1"/>
</dbReference>
<organism evidence="2 3">
    <name type="scientific">Bifidobacterium italicum</name>
    <dbReference type="NCBI Taxonomy" id="1960968"/>
    <lineage>
        <taxon>Bacteria</taxon>
        <taxon>Bacillati</taxon>
        <taxon>Actinomycetota</taxon>
        <taxon>Actinomycetes</taxon>
        <taxon>Bifidobacteriales</taxon>
        <taxon>Bifidobacteriaceae</taxon>
        <taxon>Bifidobacterium</taxon>
    </lineage>
</organism>
<evidence type="ECO:0000256" key="1">
    <source>
        <dbReference type="SAM" id="MobiDB-lite"/>
    </source>
</evidence>
<dbReference type="OrthoDB" id="4427427at2"/>
<sequence>MARHKPSFGRVKPQSPMGRVPQAALGRAATCRVPKNADSFDGRPNTHHIVFRFDCVDIAEDCPWSLANITQADHVNLLSKLREFERCTLGEILSPDYGAFRLYTNFSDCPNRSARQRLGERYECDGDSIARFRLGGTARLYGFLVGHEFHILWWDKNHEVWPSKKKHT</sequence>
<evidence type="ECO:0000313" key="3">
    <source>
        <dbReference type="Proteomes" id="UP000217986"/>
    </source>
</evidence>
<proteinExistence type="predicted"/>
<gene>
    <name evidence="2" type="ORF">B1400_0737</name>
</gene>
<protein>
    <submittedName>
        <fullName evidence="2">Uncharacterized protein</fullName>
    </submittedName>
</protein>
<feature type="region of interest" description="Disordered" evidence="1">
    <location>
        <begin position="1"/>
        <end position="20"/>
    </location>
</feature>
<dbReference type="Proteomes" id="UP000217986">
    <property type="component" value="Unassembled WGS sequence"/>
</dbReference>
<accession>A0A2A2EKT6</accession>
<reference evidence="2 3" key="1">
    <citation type="journal article" date="2017" name="ISME J.">
        <title>Unveiling bifidobacterial biogeography across the mammalian branch of the tree of life.</title>
        <authorList>
            <person name="Milani C."/>
            <person name="Mangifesta M."/>
            <person name="Mancabelli L."/>
            <person name="Lugli G.A."/>
            <person name="James K."/>
            <person name="Duranti S."/>
            <person name="Turroni F."/>
            <person name="Ferrario C."/>
            <person name="Ossiprandi M.C."/>
            <person name="van Sinderen D."/>
            <person name="Ventura M."/>
        </authorList>
    </citation>
    <scope>NUCLEOTIDE SEQUENCE [LARGE SCALE GENOMIC DNA]</scope>
    <source>
        <strain evidence="2 3">70</strain>
    </source>
</reference>
<dbReference type="EMBL" id="MVOG01000010">
    <property type="protein sequence ID" value="PAU69538.1"/>
    <property type="molecule type" value="Genomic_DNA"/>
</dbReference>